<name>A0A1L7LHL7_9STRE</name>
<dbReference type="Proteomes" id="UP000217758">
    <property type="component" value="Chromosome"/>
</dbReference>
<protein>
    <submittedName>
        <fullName evidence="1">Uncharacterized protein</fullName>
    </submittedName>
</protein>
<dbReference type="KEGG" id="strg:SRT_04540"/>
<accession>A0A1L7LHL7</accession>
<evidence type="ECO:0000313" key="1">
    <source>
        <dbReference type="EMBL" id="BAQ23715.1"/>
    </source>
</evidence>
<dbReference type="EMBL" id="AP014612">
    <property type="protein sequence ID" value="BAQ23715.1"/>
    <property type="molecule type" value="Genomic_DNA"/>
</dbReference>
<proteinExistence type="predicted"/>
<gene>
    <name evidence="1" type="ORF">SRT_04540</name>
</gene>
<reference evidence="1 2" key="1">
    <citation type="journal article" date="2016" name="Microbiol. Immunol.">
        <title>Complete genome sequence of Streptococcus troglodytae TKU31 isolated from the oral cavity of a chimpanzee (Pan troglodytes).</title>
        <authorList>
            <person name="Okamoto M."/>
            <person name="Naito M."/>
            <person name="Miyanohara M."/>
            <person name="Imai S."/>
            <person name="Nomura Y."/>
            <person name="Saito W."/>
            <person name="Momoi Y."/>
            <person name="Takada K."/>
            <person name="Miyabe-Nishiwaki T."/>
            <person name="Tomonaga M."/>
            <person name="Hanada N."/>
        </authorList>
    </citation>
    <scope>NUCLEOTIDE SEQUENCE [LARGE SCALE GENOMIC DNA]</scope>
    <source>
        <strain evidence="2">TKU 31</strain>
    </source>
</reference>
<keyword evidence="2" id="KW-1185">Reference proteome</keyword>
<sequence length="60" mass="7381">MFNLLSKKYDYYSIEKRPKKAFFSKMLEFFELLDIYLESFKLLLKIIIIKRKLTIVMPKI</sequence>
<dbReference type="AlphaFoldDB" id="A0A1L7LHL7"/>
<organism evidence="1 2">
    <name type="scientific">Streptococcus troglodytae</name>
    <dbReference type="NCBI Taxonomy" id="1111760"/>
    <lineage>
        <taxon>Bacteria</taxon>
        <taxon>Bacillati</taxon>
        <taxon>Bacillota</taxon>
        <taxon>Bacilli</taxon>
        <taxon>Lactobacillales</taxon>
        <taxon>Streptococcaceae</taxon>
        <taxon>Streptococcus</taxon>
    </lineage>
</organism>
<evidence type="ECO:0000313" key="2">
    <source>
        <dbReference type="Proteomes" id="UP000217758"/>
    </source>
</evidence>